<reference evidence="1" key="1">
    <citation type="journal article" date="2022" name="Int. J. Mol. Sci.">
        <title>Draft Genome of Tanacetum Coccineum: Genomic Comparison of Closely Related Tanacetum-Family Plants.</title>
        <authorList>
            <person name="Yamashiro T."/>
            <person name="Shiraishi A."/>
            <person name="Nakayama K."/>
            <person name="Satake H."/>
        </authorList>
    </citation>
    <scope>NUCLEOTIDE SEQUENCE</scope>
</reference>
<accession>A0ABQ5A3Y8</accession>
<evidence type="ECO:0000313" key="2">
    <source>
        <dbReference type="Proteomes" id="UP001151760"/>
    </source>
</evidence>
<name>A0ABQ5A3Y8_9ASTR</name>
<sequence length="174" mass="19903">MINHVNNWEKANQEKNNESFTAELERYKERVKTFEQPQRIKPTLYDGSVISSQHVASLVFDDEEILILKELNQLSEDFGKCFVPQQELSDEQAFWLQTSYLNTDQSTSSPVKIKAPRELPKSPPNLCQSLRLKPPPLSIELVFCSGRQPDTAYPPVGYDMSNSLPRYNILISAV</sequence>
<reference evidence="1" key="2">
    <citation type="submission" date="2022-01" db="EMBL/GenBank/DDBJ databases">
        <authorList>
            <person name="Yamashiro T."/>
            <person name="Shiraishi A."/>
            <person name="Satake H."/>
            <person name="Nakayama K."/>
        </authorList>
    </citation>
    <scope>NUCLEOTIDE SEQUENCE</scope>
</reference>
<organism evidence="1 2">
    <name type="scientific">Tanacetum coccineum</name>
    <dbReference type="NCBI Taxonomy" id="301880"/>
    <lineage>
        <taxon>Eukaryota</taxon>
        <taxon>Viridiplantae</taxon>
        <taxon>Streptophyta</taxon>
        <taxon>Embryophyta</taxon>
        <taxon>Tracheophyta</taxon>
        <taxon>Spermatophyta</taxon>
        <taxon>Magnoliopsida</taxon>
        <taxon>eudicotyledons</taxon>
        <taxon>Gunneridae</taxon>
        <taxon>Pentapetalae</taxon>
        <taxon>asterids</taxon>
        <taxon>campanulids</taxon>
        <taxon>Asterales</taxon>
        <taxon>Asteraceae</taxon>
        <taxon>Asteroideae</taxon>
        <taxon>Anthemideae</taxon>
        <taxon>Anthemidinae</taxon>
        <taxon>Tanacetum</taxon>
    </lineage>
</organism>
<proteinExistence type="predicted"/>
<gene>
    <name evidence="1" type="ORF">Tco_0803960</name>
</gene>
<dbReference type="EMBL" id="BQNB010011927">
    <property type="protein sequence ID" value="GJS96992.1"/>
    <property type="molecule type" value="Genomic_DNA"/>
</dbReference>
<evidence type="ECO:0000313" key="1">
    <source>
        <dbReference type="EMBL" id="GJS96992.1"/>
    </source>
</evidence>
<dbReference type="Proteomes" id="UP001151760">
    <property type="component" value="Unassembled WGS sequence"/>
</dbReference>
<comment type="caution">
    <text evidence="1">The sequence shown here is derived from an EMBL/GenBank/DDBJ whole genome shotgun (WGS) entry which is preliminary data.</text>
</comment>
<keyword evidence="2" id="KW-1185">Reference proteome</keyword>
<protein>
    <submittedName>
        <fullName evidence="1">Uncharacterized protein</fullName>
    </submittedName>
</protein>